<organism evidence="4 5">
    <name type="scientific">Nocardia terpenica</name>
    <dbReference type="NCBI Taxonomy" id="455432"/>
    <lineage>
        <taxon>Bacteria</taxon>
        <taxon>Bacillati</taxon>
        <taxon>Actinomycetota</taxon>
        <taxon>Actinomycetes</taxon>
        <taxon>Mycobacteriales</taxon>
        <taxon>Nocardiaceae</taxon>
        <taxon>Nocardia</taxon>
    </lineage>
</organism>
<dbReference type="AlphaFoldDB" id="A0A291RNQ6"/>
<evidence type="ECO:0000259" key="3">
    <source>
        <dbReference type="Pfam" id="PF06094"/>
    </source>
</evidence>
<protein>
    <recommendedName>
        <fullName evidence="2">Putative gamma-glutamylcyclotransferase</fullName>
    </recommendedName>
</protein>
<evidence type="ECO:0000256" key="1">
    <source>
        <dbReference type="ARBA" id="ARBA00022679"/>
    </source>
</evidence>
<sequence length="151" mass="16860">MRVTDGATPGGRLAAVTDSLFVYGTLQFGPVLDELLGRVPDFELAVARDWRVAVLPRRLYPGLVPQPGRLAGGLVLGGLTAAEWDVIDDFEDDEYELHPIRLIGRDDPVPAYVWTAEVTRNDWIAETFATDHLERYVARCARWRRGEGEPV</sequence>
<proteinExistence type="predicted"/>
<dbReference type="PANTHER" id="PTHR31544:SF2">
    <property type="entry name" value="AIG2-LIKE PROTEIN D"/>
    <property type="match status" value="1"/>
</dbReference>
<dbReference type="Gene3D" id="3.10.490.10">
    <property type="entry name" value="Gamma-glutamyl cyclotransferase-like"/>
    <property type="match status" value="1"/>
</dbReference>
<name>A0A291RNQ6_9NOCA</name>
<evidence type="ECO:0000256" key="2">
    <source>
        <dbReference type="ARBA" id="ARBA00030602"/>
    </source>
</evidence>
<reference evidence="4 5" key="1">
    <citation type="submission" date="2017-10" db="EMBL/GenBank/DDBJ databases">
        <title>Comparative genomics between pathogenic Norcardia.</title>
        <authorList>
            <person name="Zeng L."/>
        </authorList>
    </citation>
    <scope>NUCLEOTIDE SEQUENCE [LARGE SCALE GENOMIC DNA]</scope>
    <source>
        <strain evidence="4 5">NC_YFY_NT001</strain>
    </source>
</reference>
<dbReference type="SUPFAM" id="SSF110857">
    <property type="entry name" value="Gamma-glutamyl cyclotransferase-like"/>
    <property type="match status" value="1"/>
</dbReference>
<gene>
    <name evidence="4" type="ORF">CRH09_24785</name>
</gene>
<dbReference type="PANTHER" id="PTHR31544">
    <property type="entry name" value="AIG2-LIKE PROTEIN D"/>
    <property type="match status" value="1"/>
</dbReference>
<dbReference type="InterPro" id="IPR045038">
    <property type="entry name" value="AIG2-like"/>
</dbReference>
<feature type="domain" description="Gamma-glutamylcyclotransferase AIG2-like" evidence="3">
    <location>
        <begin position="20"/>
        <end position="117"/>
    </location>
</feature>
<evidence type="ECO:0000313" key="5">
    <source>
        <dbReference type="Proteomes" id="UP000221961"/>
    </source>
</evidence>
<dbReference type="InterPro" id="IPR009288">
    <property type="entry name" value="AIG2-like_dom"/>
</dbReference>
<dbReference type="CDD" id="cd06661">
    <property type="entry name" value="GGCT_like"/>
    <property type="match status" value="1"/>
</dbReference>
<dbReference type="Pfam" id="PF06094">
    <property type="entry name" value="GGACT"/>
    <property type="match status" value="1"/>
</dbReference>
<evidence type="ECO:0000313" key="4">
    <source>
        <dbReference type="EMBL" id="ATL68918.1"/>
    </source>
</evidence>
<dbReference type="Proteomes" id="UP000221961">
    <property type="component" value="Chromosome"/>
</dbReference>
<dbReference type="KEGG" id="ntp:CRH09_24785"/>
<dbReference type="GO" id="GO:0016740">
    <property type="term" value="F:transferase activity"/>
    <property type="evidence" value="ECO:0007669"/>
    <property type="project" value="UniProtKB-KW"/>
</dbReference>
<accession>A0A291RNQ6</accession>
<keyword evidence="1 4" id="KW-0808">Transferase</keyword>
<dbReference type="InterPro" id="IPR013024">
    <property type="entry name" value="GGCT-like"/>
</dbReference>
<dbReference type="EMBL" id="CP023778">
    <property type="protein sequence ID" value="ATL68918.1"/>
    <property type="molecule type" value="Genomic_DNA"/>
</dbReference>
<dbReference type="InterPro" id="IPR036568">
    <property type="entry name" value="GGCT-like_sf"/>
</dbReference>